<name>A0A2A2TET2_9CYAN</name>
<organism evidence="2 3">
    <name type="scientific">Brunnivagina elsteri CCALA 953</name>
    <dbReference type="NCBI Taxonomy" id="987040"/>
    <lineage>
        <taxon>Bacteria</taxon>
        <taxon>Bacillati</taxon>
        <taxon>Cyanobacteriota</taxon>
        <taxon>Cyanophyceae</taxon>
        <taxon>Nostocales</taxon>
        <taxon>Calotrichaceae</taxon>
        <taxon>Brunnivagina</taxon>
    </lineage>
</organism>
<dbReference type="SMART" id="SM00849">
    <property type="entry name" value="Lactamase_B"/>
    <property type="match status" value="1"/>
</dbReference>
<evidence type="ECO:0000313" key="3">
    <source>
        <dbReference type="Proteomes" id="UP000218238"/>
    </source>
</evidence>
<dbReference type="Pfam" id="PF00753">
    <property type="entry name" value="Lactamase_B"/>
    <property type="match status" value="1"/>
</dbReference>
<protein>
    <submittedName>
        <fullName evidence="2">MBL fold metallo-hydrolase</fullName>
    </submittedName>
</protein>
<keyword evidence="3" id="KW-1185">Reference proteome</keyword>
<dbReference type="OrthoDB" id="9802991at2"/>
<keyword evidence="2" id="KW-0378">Hydrolase</keyword>
<dbReference type="PANTHER" id="PTHR42773">
    <property type="entry name" value="METALLO-BETA-LACTAMASE-RELATED"/>
    <property type="match status" value="1"/>
</dbReference>
<dbReference type="Gene3D" id="3.60.15.10">
    <property type="entry name" value="Ribonuclease Z/Hydroxyacylglutathione hydrolase-like"/>
    <property type="match status" value="1"/>
</dbReference>
<evidence type="ECO:0000313" key="2">
    <source>
        <dbReference type="EMBL" id="PAX52201.1"/>
    </source>
</evidence>
<dbReference type="RefSeq" id="WP_095723476.1">
    <property type="nucleotide sequence ID" value="NZ_NTFS01000268.1"/>
</dbReference>
<sequence length="247" mass="27525">MSSLNQNPSQTLKQPRVVLNNIFAFPPNRDTLGGTAYFIVRNEGNILIDCPAWDNINQDFIRLHGGVRWLFISHRGAIGKTAEIQQAFNCKIVIQEHEAYLLPGLTLTTFGRELKLNPASAIATQVVVDIKPANTNGSIAELIWTPGHSPGSSCLYYSDFGGVLFTGRHILPNPKGEVTPIRTAKTFHWFRQIKSLKLLLEKFSPETLSLSYICPGANTGFLRGERLIENPYLHLKNLDLEALEKGE</sequence>
<reference evidence="2 3" key="1">
    <citation type="submission" date="2017-08" db="EMBL/GenBank/DDBJ databases">
        <title>Draft genome sequence of filamentous cyanobacterium Calothrix elsteri CCALA 953.</title>
        <authorList>
            <person name="Gagunashvili A.N."/>
            <person name="Elster J."/>
            <person name="Andresson O.S."/>
        </authorList>
    </citation>
    <scope>NUCLEOTIDE SEQUENCE [LARGE SCALE GENOMIC DNA]</scope>
    <source>
        <strain evidence="2 3">CCALA 953</strain>
    </source>
</reference>
<dbReference type="AlphaFoldDB" id="A0A2A2TET2"/>
<dbReference type="EMBL" id="NTFS01000268">
    <property type="protein sequence ID" value="PAX52201.1"/>
    <property type="molecule type" value="Genomic_DNA"/>
</dbReference>
<proteinExistence type="predicted"/>
<dbReference type="Proteomes" id="UP000218238">
    <property type="component" value="Unassembled WGS sequence"/>
</dbReference>
<accession>A0A2A2TET2</accession>
<dbReference type="SUPFAM" id="SSF56281">
    <property type="entry name" value="Metallo-hydrolase/oxidoreductase"/>
    <property type="match status" value="1"/>
</dbReference>
<evidence type="ECO:0000259" key="1">
    <source>
        <dbReference type="SMART" id="SM00849"/>
    </source>
</evidence>
<dbReference type="PANTHER" id="PTHR42773:SF3">
    <property type="entry name" value="SLR0630 PROTEIN"/>
    <property type="match status" value="1"/>
</dbReference>
<gene>
    <name evidence="2" type="ORF">CK510_20560</name>
</gene>
<dbReference type="GO" id="GO:0016787">
    <property type="term" value="F:hydrolase activity"/>
    <property type="evidence" value="ECO:0007669"/>
    <property type="project" value="UniProtKB-KW"/>
</dbReference>
<comment type="caution">
    <text evidence="2">The sequence shown here is derived from an EMBL/GenBank/DDBJ whole genome shotgun (WGS) entry which is preliminary data.</text>
</comment>
<dbReference type="InterPro" id="IPR001279">
    <property type="entry name" value="Metallo-B-lactamas"/>
</dbReference>
<dbReference type="InterPro" id="IPR036866">
    <property type="entry name" value="RibonucZ/Hydroxyglut_hydro"/>
</dbReference>
<feature type="domain" description="Metallo-beta-lactamase" evidence="1">
    <location>
        <begin position="33"/>
        <end position="217"/>
    </location>
</feature>